<dbReference type="InterPro" id="IPR012348">
    <property type="entry name" value="RNR-like"/>
</dbReference>
<organism evidence="2 3">
    <name type="scientific">Segniliparus rugosus (strain ATCC BAA-974 / DSM 45345 / CCUG 50838 / CIP 108380 / JCM 13579 / CDC 945)</name>
    <dbReference type="NCBI Taxonomy" id="679197"/>
    <lineage>
        <taxon>Bacteria</taxon>
        <taxon>Bacillati</taxon>
        <taxon>Actinomycetota</taxon>
        <taxon>Actinomycetes</taxon>
        <taxon>Mycobacteriales</taxon>
        <taxon>Segniliparaceae</taxon>
        <taxon>Segniliparus</taxon>
    </lineage>
</organism>
<proteinExistence type="predicted"/>
<dbReference type="EMBL" id="ACZI02000001">
    <property type="protein sequence ID" value="EFV11764.1"/>
    <property type="molecule type" value="Genomic_DNA"/>
</dbReference>
<comment type="caution">
    <text evidence="2">The sequence shown here is derived from an EMBL/GenBank/DDBJ whole genome shotgun (WGS) entry which is preliminary data.</text>
</comment>
<name>E5XV59_SEGRC</name>
<dbReference type="GO" id="GO:0016491">
    <property type="term" value="F:oxidoreductase activity"/>
    <property type="evidence" value="ECO:0007669"/>
    <property type="project" value="InterPro"/>
</dbReference>
<sequence>MIKRNTWLAELDPIADKAYCERLATLSEGSVRRSFNPFTDIDWDAPEFEVVPNDRRWLLPQTDPIAKTDWYQSLPEEKQIEVGMWRQANVAKVGLQFEVALIRGMVLYSVGLPNGSPEYRYCVHEIAEECNHNQMFQEMVNRIGAEVSGMSKLRQFTTGFGAELLAQFFPSAFFTAVLAGEEPIDFVQKSILREGKSIHPIMESVMAIHVAEEARHISFAHEFLKLRTPRVGRLSRFALSLAYPLIMRFVEELIVVPPRSFWKKFDIPKSVKKEIFWQNEEARDFRRRLLADSRALAHEMGIMNPVAKLLWRLLSIDGRPSRFRSEPQRRHFEQQSAPQERQPALVG</sequence>
<reference evidence="2 3" key="1">
    <citation type="journal article" date="2011" name="Stand. Genomic Sci.">
        <title>High quality draft genome sequence of Segniliparus rugosus CDC 945(T)= (ATCC BAA-974(T)).</title>
        <authorList>
            <person name="Earl A.M."/>
            <person name="Desjardins C.A."/>
            <person name="Fitzgerald M.G."/>
            <person name="Arachchi H.M."/>
            <person name="Zeng Q."/>
            <person name="Mehta T."/>
            <person name="Griggs A."/>
            <person name="Birren B.W."/>
            <person name="Toney N.C."/>
            <person name="Carr J."/>
            <person name="Posey J."/>
            <person name="Butler W.R."/>
        </authorList>
    </citation>
    <scope>NUCLEOTIDE SEQUENCE [LARGE SCALE GENOMIC DNA]</scope>
    <source>
        <strain evidence="3">ATCC BAA-974 / DSM 45345 / CCUG 50838 / CIP 108380 / JCM 13579 / CDC 945</strain>
    </source>
</reference>
<protein>
    <recommendedName>
        <fullName evidence="4">p-aminobenzoate N-oxygenase AurF</fullName>
    </recommendedName>
</protein>
<dbReference type="Pfam" id="PF11583">
    <property type="entry name" value="AurF"/>
    <property type="match status" value="1"/>
</dbReference>
<evidence type="ECO:0008006" key="4">
    <source>
        <dbReference type="Google" id="ProtNLM"/>
    </source>
</evidence>
<evidence type="ECO:0000313" key="3">
    <source>
        <dbReference type="Proteomes" id="UP000004816"/>
    </source>
</evidence>
<dbReference type="STRING" id="679197.HMPREF9336_03381"/>
<dbReference type="AlphaFoldDB" id="E5XV59"/>
<accession>E5XV59</accession>
<evidence type="ECO:0000313" key="2">
    <source>
        <dbReference type="EMBL" id="EFV11764.1"/>
    </source>
</evidence>
<dbReference type="eggNOG" id="COG3396">
    <property type="taxonomic scope" value="Bacteria"/>
</dbReference>
<dbReference type="HOGENOM" id="CLU_051660_0_0_11"/>
<dbReference type="RefSeq" id="WP_007472340.1">
    <property type="nucleotide sequence ID" value="NZ_KI391953.1"/>
</dbReference>
<dbReference type="Proteomes" id="UP000004816">
    <property type="component" value="Unassembled WGS sequence"/>
</dbReference>
<evidence type="ECO:0000256" key="1">
    <source>
        <dbReference type="SAM" id="MobiDB-lite"/>
    </source>
</evidence>
<keyword evidence="3" id="KW-1185">Reference proteome</keyword>
<dbReference type="InterPro" id="IPR025859">
    <property type="entry name" value="AurF/CmlI"/>
</dbReference>
<feature type="region of interest" description="Disordered" evidence="1">
    <location>
        <begin position="325"/>
        <end position="347"/>
    </location>
</feature>
<dbReference type="Gene3D" id="1.10.620.20">
    <property type="entry name" value="Ribonucleotide Reductase, subunit A"/>
    <property type="match status" value="1"/>
</dbReference>
<gene>
    <name evidence="2" type="ORF">HMPREF9336_03381</name>
</gene>